<dbReference type="Pfam" id="PF12900">
    <property type="entry name" value="Pyridox_ox_2"/>
    <property type="match status" value="1"/>
</dbReference>
<dbReference type="InterPro" id="IPR024747">
    <property type="entry name" value="Pyridox_Oxase-rel"/>
</dbReference>
<gene>
    <name evidence="1" type="ORF">DCF15_18935</name>
</gene>
<reference evidence="1 2" key="2">
    <citation type="submission" date="2018-06" db="EMBL/GenBank/DDBJ databases">
        <title>Metagenomic assembly of (sub)arctic Cyanobacteria and their associated microbiome from non-axenic cultures.</title>
        <authorList>
            <person name="Baurain D."/>
        </authorList>
    </citation>
    <scope>NUCLEOTIDE SEQUENCE [LARGE SCALE GENOMIC DNA]</scope>
    <source>
        <strain evidence="1">ULC027bin1</strain>
    </source>
</reference>
<protein>
    <submittedName>
        <fullName evidence="1">Pyridoxamine 5'-phosphate oxidase family protein</fullName>
    </submittedName>
</protein>
<organism evidence="1 2">
    <name type="scientific">Phormidesmis priestleyi</name>
    <dbReference type="NCBI Taxonomy" id="268141"/>
    <lineage>
        <taxon>Bacteria</taxon>
        <taxon>Bacillati</taxon>
        <taxon>Cyanobacteriota</taxon>
        <taxon>Cyanophyceae</taxon>
        <taxon>Leptolyngbyales</taxon>
        <taxon>Leptolyngbyaceae</taxon>
        <taxon>Phormidesmis</taxon>
    </lineage>
</organism>
<name>A0A2W4WZZ4_9CYAN</name>
<dbReference type="SUPFAM" id="SSF50475">
    <property type="entry name" value="FMN-binding split barrel"/>
    <property type="match status" value="1"/>
</dbReference>
<accession>A0A2W4WZZ4</accession>
<dbReference type="Gene3D" id="2.30.110.10">
    <property type="entry name" value="Electron Transport, Fmn-binding Protein, Chain A"/>
    <property type="match status" value="1"/>
</dbReference>
<dbReference type="EMBL" id="QBMP01000270">
    <property type="protein sequence ID" value="PZO47509.1"/>
    <property type="molecule type" value="Genomic_DNA"/>
</dbReference>
<comment type="caution">
    <text evidence="1">The sequence shown here is derived from an EMBL/GenBank/DDBJ whole genome shotgun (WGS) entry which is preliminary data.</text>
</comment>
<evidence type="ECO:0000313" key="1">
    <source>
        <dbReference type="EMBL" id="PZO47509.1"/>
    </source>
</evidence>
<dbReference type="AlphaFoldDB" id="A0A2W4WZZ4"/>
<reference evidence="2" key="1">
    <citation type="submission" date="2018-04" db="EMBL/GenBank/DDBJ databases">
        <authorList>
            <person name="Cornet L."/>
        </authorList>
    </citation>
    <scope>NUCLEOTIDE SEQUENCE [LARGE SCALE GENOMIC DNA]</scope>
</reference>
<dbReference type="InterPro" id="IPR012349">
    <property type="entry name" value="Split_barrel_FMN-bd"/>
</dbReference>
<sequence length="152" mass="17337">MLDIDIMGSKEIQSLLQQVGYGHLGCAFEGQPYIVPVQYYLEDSTIYIFTTEGQKTEYMDANPQVCLQIEDIQDLLHWRSVVAIGLAERLTEQSDIDRITQLVKARNPTTLSPAISRTWIDTWGRENVVAIYRIQPSEITGNQSRRDNITES</sequence>
<evidence type="ECO:0000313" key="2">
    <source>
        <dbReference type="Proteomes" id="UP000249794"/>
    </source>
</evidence>
<dbReference type="Proteomes" id="UP000249794">
    <property type="component" value="Unassembled WGS sequence"/>
</dbReference>
<proteinExistence type="predicted"/>